<dbReference type="EMBL" id="CAKMRJ010005634">
    <property type="protein sequence ID" value="CAH1451003.1"/>
    <property type="molecule type" value="Genomic_DNA"/>
</dbReference>
<keyword evidence="2" id="KW-1185">Reference proteome</keyword>
<reference evidence="1 2" key="1">
    <citation type="submission" date="2022-01" db="EMBL/GenBank/DDBJ databases">
        <authorList>
            <person name="Xiong W."/>
            <person name="Schranz E."/>
        </authorList>
    </citation>
    <scope>NUCLEOTIDE SEQUENCE [LARGE SCALE GENOMIC DNA]</scope>
</reference>
<dbReference type="AlphaFoldDB" id="A0AAU9PMA0"/>
<dbReference type="GO" id="GO:0016757">
    <property type="term" value="F:glycosyltransferase activity"/>
    <property type="evidence" value="ECO:0007669"/>
    <property type="project" value="InterPro"/>
</dbReference>
<sequence length="308" mass="34856">MEMERVSRSTPFITITCCCLLLNPLTYAAFLAVYKTPSQQWTGTGTGTPWFSKSPENRGQDDSLKFLLERLVTGGDRASGFACDVAPHLVVCVSNQQVKIETMNLKVHVPISSYNQTETMVQPYARQEDKALMKWITPVHVLLQKMKTTTPVNCNYTHNVPIIVFSSGLNVNLFHEISEIVIPLFITARHFGSSVHLMVTDYQPWFAQKYSRILTRLSRYQVIDTTSNASDHCFPGAVVGLKYHGNLSLNPDSIPGGHTMLEFKEFLRETYSLKIKNAKEIDKPTLLLVSRKKSRPFENEDEMVGMME</sequence>
<dbReference type="PANTHER" id="PTHR20961:SF108">
    <property type="entry name" value="GLYCOSYLTRANSFERASE"/>
    <property type="match status" value="1"/>
</dbReference>
<proteinExistence type="predicted"/>
<gene>
    <name evidence="1" type="ORF">LVIROSA_LOCUS36389</name>
</gene>
<dbReference type="PANTHER" id="PTHR20961">
    <property type="entry name" value="GLYCOSYLTRANSFERASE"/>
    <property type="match status" value="1"/>
</dbReference>
<dbReference type="Proteomes" id="UP001157418">
    <property type="component" value="Unassembled WGS sequence"/>
</dbReference>
<organism evidence="1 2">
    <name type="scientific">Lactuca virosa</name>
    <dbReference type="NCBI Taxonomy" id="75947"/>
    <lineage>
        <taxon>Eukaryota</taxon>
        <taxon>Viridiplantae</taxon>
        <taxon>Streptophyta</taxon>
        <taxon>Embryophyta</taxon>
        <taxon>Tracheophyta</taxon>
        <taxon>Spermatophyta</taxon>
        <taxon>Magnoliopsida</taxon>
        <taxon>eudicotyledons</taxon>
        <taxon>Gunneridae</taxon>
        <taxon>Pentapetalae</taxon>
        <taxon>asterids</taxon>
        <taxon>campanulids</taxon>
        <taxon>Asterales</taxon>
        <taxon>Asteraceae</taxon>
        <taxon>Cichorioideae</taxon>
        <taxon>Cichorieae</taxon>
        <taxon>Lactucinae</taxon>
        <taxon>Lactuca</taxon>
    </lineage>
</organism>
<comment type="caution">
    <text evidence="1">The sequence shown here is derived from an EMBL/GenBank/DDBJ whole genome shotgun (WGS) entry which is preliminary data.</text>
</comment>
<evidence type="ECO:0000313" key="1">
    <source>
        <dbReference type="EMBL" id="CAH1451003.1"/>
    </source>
</evidence>
<evidence type="ECO:0000313" key="2">
    <source>
        <dbReference type="Proteomes" id="UP001157418"/>
    </source>
</evidence>
<name>A0AAU9PMA0_9ASTR</name>
<dbReference type="InterPro" id="IPR007657">
    <property type="entry name" value="Glycosyltransferase_61"/>
</dbReference>
<accession>A0AAU9PMA0</accession>
<protein>
    <submittedName>
        <fullName evidence="1">Uncharacterized protein</fullName>
    </submittedName>
</protein>